<dbReference type="SUPFAM" id="SSF48019">
    <property type="entry name" value="post-AAA+ oligomerization domain-like"/>
    <property type="match status" value="1"/>
</dbReference>
<dbReference type="CDD" id="cd00009">
    <property type="entry name" value="AAA"/>
    <property type="match status" value="1"/>
</dbReference>
<dbReference type="Gene3D" id="1.20.272.10">
    <property type="match status" value="1"/>
</dbReference>
<dbReference type="CDD" id="cd18139">
    <property type="entry name" value="HLD_clamp_RarA"/>
    <property type="match status" value="1"/>
</dbReference>
<dbReference type="RefSeq" id="WP_003755697.1">
    <property type="nucleotide sequence ID" value="NZ_AODG01000004.1"/>
</dbReference>
<dbReference type="GO" id="GO:0006261">
    <property type="term" value="P:DNA-templated DNA replication"/>
    <property type="evidence" value="ECO:0007669"/>
    <property type="project" value="TreeGrafter"/>
</dbReference>
<dbReference type="InterPro" id="IPR021886">
    <property type="entry name" value="MgsA_C"/>
</dbReference>
<comment type="caution">
    <text evidence="6">The sequence shown here is derived from an EMBL/GenBank/DDBJ whole genome shotgun (WGS) entry which is preliminary data.</text>
</comment>
<proteinExistence type="inferred from homology"/>
<dbReference type="InterPro" id="IPR008921">
    <property type="entry name" value="DNA_pol3_clamp-load_cplx_C"/>
</dbReference>
<evidence type="ECO:0000256" key="4">
    <source>
        <dbReference type="ARBA" id="ARBA00022840"/>
    </source>
</evidence>
<dbReference type="FunFam" id="1.10.8.60:FF:000029">
    <property type="entry name" value="Replication-associated recombination protein A"/>
    <property type="match status" value="1"/>
</dbReference>
<dbReference type="GO" id="GO:0005524">
    <property type="term" value="F:ATP binding"/>
    <property type="evidence" value="ECO:0007669"/>
    <property type="project" value="UniProtKB-KW"/>
</dbReference>
<feature type="domain" description="AAA+ ATPase" evidence="5">
    <location>
        <begin position="39"/>
        <end position="151"/>
    </location>
</feature>
<evidence type="ECO:0000259" key="5">
    <source>
        <dbReference type="SMART" id="SM00382"/>
    </source>
</evidence>
<dbReference type="InterPro" id="IPR032423">
    <property type="entry name" value="AAA_assoc_2"/>
</dbReference>
<dbReference type="InterPro" id="IPR008824">
    <property type="entry name" value="RuvB-like_N"/>
</dbReference>
<dbReference type="Gene3D" id="1.10.3710.10">
    <property type="entry name" value="DNA polymerase III clamp loader subunits, C-terminal domain"/>
    <property type="match status" value="1"/>
</dbReference>
<dbReference type="Proteomes" id="UP000019251">
    <property type="component" value="Unassembled WGS sequence"/>
</dbReference>
<dbReference type="PANTHER" id="PTHR13779:SF7">
    <property type="entry name" value="ATPASE WRNIP1"/>
    <property type="match status" value="1"/>
</dbReference>
<comment type="similarity">
    <text evidence="1">Belongs to the AAA ATPase family. RarA/MGS1/WRNIP1 subfamily.</text>
</comment>
<dbReference type="SUPFAM" id="SSF52540">
    <property type="entry name" value="P-loop containing nucleoside triphosphate hydrolases"/>
    <property type="match status" value="1"/>
</dbReference>
<organism evidence="6 7">
    <name type="scientific">Listeria grayi FSL F6-1183</name>
    <dbReference type="NCBI Taxonomy" id="1265827"/>
    <lineage>
        <taxon>Bacteria</taxon>
        <taxon>Bacillati</taxon>
        <taxon>Bacillota</taxon>
        <taxon>Bacilli</taxon>
        <taxon>Bacillales</taxon>
        <taxon>Listeriaceae</taxon>
        <taxon>Listeria</taxon>
    </lineage>
</organism>
<dbReference type="InterPro" id="IPR027417">
    <property type="entry name" value="P-loop_NTPase"/>
</dbReference>
<dbReference type="Pfam" id="PF05496">
    <property type="entry name" value="RuvB_N"/>
    <property type="match status" value="1"/>
</dbReference>
<dbReference type="InterPro" id="IPR051314">
    <property type="entry name" value="AAA_ATPase_RarA/MGS1/WRNIP1"/>
</dbReference>
<dbReference type="GO" id="GO:0003677">
    <property type="term" value="F:DNA binding"/>
    <property type="evidence" value="ECO:0007669"/>
    <property type="project" value="InterPro"/>
</dbReference>
<dbReference type="Gene3D" id="1.10.8.60">
    <property type="match status" value="1"/>
</dbReference>
<keyword evidence="4" id="KW-0067">ATP-binding</keyword>
<dbReference type="GO" id="GO:0017116">
    <property type="term" value="F:single-stranded DNA helicase activity"/>
    <property type="evidence" value="ECO:0007669"/>
    <property type="project" value="TreeGrafter"/>
</dbReference>
<gene>
    <name evidence="6" type="ORF">LMUR_02087</name>
</gene>
<dbReference type="EMBL" id="AODG01000004">
    <property type="protein sequence ID" value="EUJ29858.1"/>
    <property type="molecule type" value="Genomic_DNA"/>
</dbReference>
<dbReference type="Pfam" id="PF16193">
    <property type="entry name" value="AAA_assoc_2"/>
    <property type="match status" value="1"/>
</dbReference>
<evidence type="ECO:0000313" key="7">
    <source>
        <dbReference type="Proteomes" id="UP000019251"/>
    </source>
</evidence>
<dbReference type="Pfam" id="PF12002">
    <property type="entry name" value="MgsA_C"/>
    <property type="match status" value="1"/>
</dbReference>
<name>A0A829R9N5_LISGR</name>
<protein>
    <recommendedName>
        <fullName evidence="2">Replication-associated recombination protein A</fullName>
    </recommendedName>
</protein>
<keyword evidence="3" id="KW-0547">Nucleotide-binding</keyword>
<dbReference type="GO" id="GO:0000731">
    <property type="term" value="P:DNA synthesis involved in DNA repair"/>
    <property type="evidence" value="ECO:0007669"/>
    <property type="project" value="TreeGrafter"/>
</dbReference>
<dbReference type="GO" id="GO:0009378">
    <property type="term" value="F:four-way junction helicase activity"/>
    <property type="evidence" value="ECO:0007669"/>
    <property type="project" value="InterPro"/>
</dbReference>
<dbReference type="FunFam" id="1.20.272.10:FF:000001">
    <property type="entry name" value="Putative AAA family ATPase"/>
    <property type="match status" value="1"/>
</dbReference>
<dbReference type="InterPro" id="IPR003593">
    <property type="entry name" value="AAA+_ATPase"/>
</dbReference>
<dbReference type="FunFam" id="3.40.50.300:FF:000766">
    <property type="entry name" value="Recombination factor protein RarA"/>
    <property type="match status" value="1"/>
</dbReference>
<reference evidence="6 7" key="1">
    <citation type="submission" date="2012-12" db="EMBL/GenBank/DDBJ databases">
        <title>Novel taxa of Listeriaceae from agricultural environments in the United States.</title>
        <authorList>
            <person name="den Bakker H.C."/>
            <person name="Allred A."/>
            <person name="Warchocki S."/>
            <person name="Wright E.M."/>
            <person name="Burrell A."/>
            <person name="Nightingale K.K."/>
            <person name="Kephart D."/>
            <person name="Wiedmann M."/>
        </authorList>
    </citation>
    <scope>NUCLEOTIDE SEQUENCE [LARGE SCALE GENOMIC DNA]</scope>
    <source>
        <strain evidence="6 7">FSL F6-1183</strain>
    </source>
</reference>
<dbReference type="AlphaFoldDB" id="A0A829R9N5"/>
<dbReference type="PANTHER" id="PTHR13779">
    <property type="entry name" value="WERNER HELICASE-INTERACTING PROTEIN 1 FAMILY MEMBER"/>
    <property type="match status" value="1"/>
</dbReference>
<dbReference type="SMART" id="SM00382">
    <property type="entry name" value="AAA"/>
    <property type="match status" value="1"/>
</dbReference>
<accession>A0A829R9N5</accession>
<evidence type="ECO:0000256" key="2">
    <source>
        <dbReference type="ARBA" id="ARBA00020776"/>
    </source>
</evidence>
<evidence type="ECO:0000256" key="1">
    <source>
        <dbReference type="ARBA" id="ARBA00008959"/>
    </source>
</evidence>
<dbReference type="FunFam" id="1.10.3710.10:FF:000003">
    <property type="entry name" value="ATPase, AAA family protein"/>
    <property type="match status" value="1"/>
</dbReference>
<dbReference type="GO" id="GO:0008047">
    <property type="term" value="F:enzyme activator activity"/>
    <property type="evidence" value="ECO:0007669"/>
    <property type="project" value="TreeGrafter"/>
</dbReference>
<sequence>MAIQPLAFRMRPKSLDEIVGQTHLVGEGKIINRMVKAKQLSSMILYGPPGIGKTSIASAIAGSTKYAFRTLNAVTNNKKDMEVVAAEAKMSGTVILLLDEVHRLDKAKQDFLLPHLESGAIILIGATTSNPYIAINPAIRSRTQIFELKPLTIEDIEKTIDRALADTENGLGDYQVELAPEAREHFATASNGDVRSALNALELAVVSSETNEKGVIHVSLEVAEECLQRKSLAHDKDGDAHYDVLSAFQKSVRGSDVNAALHYMGRLIEAGDLISISRRMLVMAYEDIGLANPQAAVHTLSAIQTAEKIGFPEARIPLANAVIELCLSPKSNSAIMAIDAALADIRKGHSGEVPDHLRDGHYQGAAKLGRAQDYKYPHSYENAWVDQQYLPDKLINKRYYEPKENSKFEQTIAGVYTKINQNKK</sequence>
<evidence type="ECO:0000256" key="3">
    <source>
        <dbReference type="ARBA" id="ARBA00022741"/>
    </source>
</evidence>
<dbReference type="GO" id="GO:0006310">
    <property type="term" value="P:DNA recombination"/>
    <property type="evidence" value="ECO:0007669"/>
    <property type="project" value="InterPro"/>
</dbReference>
<dbReference type="Gene3D" id="3.40.50.300">
    <property type="entry name" value="P-loop containing nucleotide triphosphate hydrolases"/>
    <property type="match status" value="1"/>
</dbReference>
<evidence type="ECO:0000313" key="6">
    <source>
        <dbReference type="EMBL" id="EUJ29858.1"/>
    </source>
</evidence>